<dbReference type="EMBL" id="SWKV01000051">
    <property type="protein sequence ID" value="KAF3036351.1"/>
    <property type="molecule type" value="Genomic_DNA"/>
</dbReference>
<dbReference type="PANTHER" id="PTHR37544">
    <property type="entry name" value="SPRAY-RELATED"/>
    <property type="match status" value="1"/>
</dbReference>
<proteinExistence type="predicted"/>
<dbReference type="Proteomes" id="UP000758155">
    <property type="component" value="Unassembled WGS sequence"/>
</dbReference>
<accession>A0A9P4WMJ4</accession>
<feature type="transmembrane region" description="Helical" evidence="1">
    <location>
        <begin position="106"/>
        <end position="126"/>
    </location>
</feature>
<keyword evidence="1" id="KW-1133">Transmembrane helix</keyword>
<keyword evidence="3" id="KW-1185">Reference proteome</keyword>
<keyword evidence="1" id="KW-0472">Membrane</keyword>
<gene>
    <name evidence="2" type="ORF">E8E12_007931</name>
</gene>
<sequence>MSSTGPPTSSYNYNPIPLLQATIQQDEEHVGTKFALVDTSSVNPSLNERSEDASTQRRGWTSSYLKNASLLAFAATFLSLLLAVIALAVVDVKQNGIANARSDEHYLWTYGPTAVLVIVAALWNQVEYRTKHAMPFAVLQKGPTLAAETLLLDYVTPVIAIFNSLLITLLTVASTGLLVLQETPLTRHDCHLNVTDQFVQNIPTSKIGSASVLATIAISNEPPADLSNHDEIEVEGLTSSFQAGLNCEVATINGNVRINPGAVRNTTLPQQYPAWDLVDGLLTATTGAGTILDTKYRYITYDYFPWSTFHAFFLKWVEAAYPLSNLRDPSVLQSRAEDMFSMVAAQMAKQSLTQPSNVSGLYTAFPTSETAPITLTVRGQFNSSFRPRDLALDTGGDKVKVASNDIGLLLTQNFTFPAWTYDEIALPEATINVPDALGLKTATLKGSNITVTLPGIRSSLNCTVALSVPTNFTDILFVHPTPKANVTAFEALGVNNWHGAVEGSFLPWPRPSSQSFGFFTACGDFYSEDMHNTYCGAFGTSEVNWNAFTCVSHIDELDVEVDLNAASLSVLAARPRESTSRFFSNETLCAGLRDAFPSDMIPSLFGGANFGSQKANAGFYDPAFQAVVYGLGTRSRLEDFSMEAYMNDEGVSRIFDKLQHVHRTVVAQSANLIRMPLNATSPHAPPATVNATLINPHIYRLKQSAVSTRILDGLLVAIALCIAASFLMDTRKVLPKNPASIAAATSLIAGESQMLSKEILPEDAQWHSDAELKEKRVWDGAIFRLGWWDGDGPSEREGKVFKLDTL</sequence>
<feature type="transmembrane region" description="Helical" evidence="1">
    <location>
        <begin position="158"/>
        <end position="180"/>
    </location>
</feature>
<keyword evidence="1" id="KW-0812">Transmembrane</keyword>
<name>A0A9P4WMJ4_9PLEO</name>
<organism evidence="2 3">
    <name type="scientific">Didymella heteroderae</name>
    <dbReference type="NCBI Taxonomy" id="1769908"/>
    <lineage>
        <taxon>Eukaryota</taxon>
        <taxon>Fungi</taxon>
        <taxon>Dikarya</taxon>
        <taxon>Ascomycota</taxon>
        <taxon>Pezizomycotina</taxon>
        <taxon>Dothideomycetes</taxon>
        <taxon>Pleosporomycetidae</taxon>
        <taxon>Pleosporales</taxon>
        <taxon>Pleosporineae</taxon>
        <taxon>Didymellaceae</taxon>
        <taxon>Didymella</taxon>
    </lineage>
</organism>
<dbReference type="InterPro" id="IPR021840">
    <property type="entry name" value="DUF3433"/>
</dbReference>
<comment type="caution">
    <text evidence="2">The sequence shown here is derived from an EMBL/GenBank/DDBJ whole genome shotgun (WGS) entry which is preliminary data.</text>
</comment>
<evidence type="ECO:0000256" key="1">
    <source>
        <dbReference type="SAM" id="Phobius"/>
    </source>
</evidence>
<feature type="transmembrane region" description="Helical" evidence="1">
    <location>
        <begin position="70"/>
        <end position="90"/>
    </location>
</feature>
<reference evidence="2" key="1">
    <citation type="submission" date="2019-04" db="EMBL/GenBank/DDBJ databases">
        <title>Sequencing of skin fungus with MAO and IRED activity.</title>
        <authorList>
            <person name="Marsaioli A.J."/>
            <person name="Bonatto J.M.C."/>
            <person name="Reis Junior O."/>
        </authorList>
    </citation>
    <scope>NUCLEOTIDE SEQUENCE</scope>
    <source>
        <strain evidence="2">28M1</strain>
    </source>
</reference>
<dbReference type="AlphaFoldDB" id="A0A9P4WMJ4"/>
<dbReference type="PANTHER" id="PTHR37544:SF1">
    <property type="entry name" value="PHOSPHORIBOSYLAMINOIMIDAZOLE-SUCCINOCARBOXAMIDE SYNTHASE"/>
    <property type="match status" value="1"/>
</dbReference>
<evidence type="ECO:0000313" key="2">
    <source>
        <dbReference type="EMBL" id="KAF3036351.1"/>
    </source>
</evidence>
<evidence type="ECO:0000313" key="3">
    <source>
        <dbReference type="Proteomes" id="UP000758155"/>
    </source>
</evidence>
<dbReference type="OrthoDB" id="3912677at2759"/>
<dbReference type="Pfam" id="PF11915">
    <property type="entry name" value="DUF3433"/>
    <property type="match status" value="1"/>
</dbReference>
<protein>
    <submittedName>
        <fullName evidence="2">Uncharacterized protein</fullName>
    </submittedName>
</protein>